<evidence type="ECO:0000259" key="14">
    <source>
        <dbReference type="PROSITE" id="PS51201"/>
    </source>
</evidence>
<dbReference type="EMBL" id="BJXU01000085">
    <property type="protein sequence ID" value="GEN24270.1"/>
    <property type="molecule type" value="Genomic_DNA"/>
</dbReference>
<evidence type="ECO:0000256" key="6">
    <source>
        <dbReference type="ARBA" id="ARBA00022538"/>
    </source>
</evidence>
<evidence type="ECO:0000256" key="2">
    <source>
        <dbReference type="ARBA" id="ARBA00005551"/>
    </source>
</evidence>
<dbReference type="OrthoDB" id="9781411at2"/>
<feature type="domain" description="RCK N-terminal" evidence="14">
    <location>
        <begin position="404"/>
        <end position="523"/>
    </location>
</feature>
<evidence type="ECO:0000256" key="12">
    <source>
        <dbReference type="SAM" id="Coils"/>
    </source>
</evidence>
<evidence type="ECO:0000256" key="3">
    <source>
        <dbReference type="ARBA" id="ARBA00022448"/>
    </source>
</evidence>
<dbReference type="NCBIfam" id="TIGR00932">
    <property type="entry name" value="2a37"/>
    <property type="match status" value="1"/>
</dbReference>
<feature type="coiled-coil region" evidence="12">
    <location>
        <begin position="567"/>
        <end position="601"/>
    </location>
</feature>
<protein>
    <submittedName>
        <fullName evidence="16">Glutathione-regulated potassium-efflux system protein KefB</fullName>
    </submittedName>
    <submittedName>
        <fullName evidence="15">Potassium transporter</fullName>
    </submittedName>
</protein>
<dbReference type="GO" id="GO:0015297">
    <property type="term" value="F:antiporter activity"/>
    <property type="evidence" value="ECO:0007669"/>
    <property type="project" value="UniProtKB-KW"/>
</dbReference>
<keyword evidence="12" id="KW-0175">Coiled coil</keyword>
<keyword evidence="18" id="KW-1185">Reference proteome</keyword>
<feature type="transmembrane region" description="Helical" evidence="13">
    <location>
        <begin position="329"/>
        <end position="351"/>
    </location>
</feature>
<feature type="transmembrane region" description="Helical" evidence="13">
    <location>
        <begin position="85"/>
        <end position="108"/>
    </location>
</feature>
<feature type="transmembrane region" description="Helical" evidence="13">
    <location>
        <begin position="269"/>
        <end position="287"/>
    </location>
</feature>
<dbReference type="InterPro" id="IPR038770">
    <property type="entry name" value="Na+/solute_symporter_sf"/>
</dbReference>
<evidence type="ECO:0000256" key="5">
    <source>
        <dbReference type="ARBA" id="ARBA00022475"/>
    </source>
</evidence>
<evidence type="ECO:0000256" key="11">
    <source>
        <dbReference type="ARBA" id="ARBA00023136"/>
    </source>
</evidence>
<dbReference type="PANTHER" id="PTHR46157">
    <property type="entry name" value="K(+) EFFLUX ANTIPORTER 3, CHLOROPLASTIC"/>
    <property type="match status" value="1"/>
</dbReference>
<dbReference type="InterPro" id="IPR004771">
    <property type="entry name" value="K/H_exchanger"/>
</dbReference>
<keyword evidence="10" id="KW-0406">Ion transport</keyword>
<name>A0A1M7J184_9GAMM</name>
<dbReference type="GO" id="GO:0005886">
    <property type="term" value="C:plasma membrane"/>
    <property type="evidence" value="ECO:0007669"/>
    <property type="project" value="InterPro"/>
</dbReference>
<dbReference type="GO" id="GO:0015079">
    <property type="term" value="F:potassium ion transmembrane transporter activity"/>
    <property type="evidence" value="ECO:0007669"/>
    <property type="project" value="InterPro"/>
</dbReference>
<comment type="subcellular location">
    <subcellularLocation>
        <location evidence="1">Endomembrane system</location>
        <topology evidence="1">Multi-pass membrane protein</topology>
    </subcellularLocation>
</comment>
<dbReference type="PRINTS" id="PR00335">
    <property type="entry name" value="KUPTAKETRKA"/>
</dbReference>
<dbReference type="GO" id="GO:0012505">
    <property type="term" value="C:endomembrane system"/>
    <property type="evidence" value="ECO:0007669"/>
    <property type="project" value="UniProtKB-SubCell"/>
</dbReference>
<feature type="transmembrane region" description="Helical" evidence="13">
    <location>
        <begin position="6"/>
        <end position="23"/>
    </location>
</feature>
<accession>A0A1M7J184</accession>
<dbReference type="EMBL" id="FRCA01000008">
    <property type="protein sequence ID" value="SHM46662.1"/>
    <property type="molecule type" value="Genomic_DNA"/>
</dbReference>
<evidence type="ECO:0000256" key="10">
    <source>
        <dbReference type="ARBA" id="ARBA00023065"/>
    </source>
</evidence>
<gene>
    <name evidence="15" type="ORF">HCU01_22190</name>
    <name evidence="16" type="ORF">SAMN05660971_03062</name>
</gene>
<dbReference type="GO" id="GO:1902600">
    <property type="term" value="P:proton transmembrane transport"/>
    <property type="evidence" value="ECO:0007669"/>
    <property type="project" value="InterPro"/>
</dbReference>
<proteinExistence type="inferred from homology"/>
<keyword evidence="9 13" id="KW-1133">Transmembrane helix</keyword>
<reference evidence="15 18" key="2">
    <citation type="submission" date="2019-07" db="EMBL/GenBank/DDBJ databases">
        <title>Whole genome shotgun sequence of Halomonas cupida NBRC 102219.</title>
        <authorList>
            <person name="Hosoyama A."/>
            <person name="Uohara A."/>
            <person name="Ohji S."/>
            <person name="Ichikawa N."/>
        </authorList>
    </citation>
    <scope>NUCLEOTIDE SEQUENCE [LARGE SCALE GENOMIC DNA]</scope>
    <source>
        <strain evidence="15 18">NBRC 102219</strain>
    </source>
</reference>
<dbReference type="PROSITE" id="PS51201">
    <property type="entry name" value="RCK_N"/>
    <property type="match status" value="1"/>
</dbReference>
<dbReference type="InterPro" id="IPR006036">
    <property type="entry name" value="K_uptake_TrkA"/>
</dbReference>
<keyword evidence="11 13" id="KW-0472">Membrane</keyword>
<feature type="transmembrane region" description="Helical" evidence="13">
    <location>
        <begin position="147"/>
        <end position="170"/>
    </location>
</feature>
<evidence type="ECO:0000256" key="7">
    <source>
        <dbReference type="ARBA" id="ARBA00022692"/>
    </source>
</evidence>
<comment type="similarity">
    <text evidence="2">Belongs to the monovalent cation:proton antiporter 2 (CPA2) transporter (TC 2.A.37) family.</text>
</comment>
<keyword evidence="4" id="KW-0050">Antiport</keyword>
<evidence type="ECO:0000313" key="17">
    <source>
        <dbReference type="Proteomes" id="UP000184123"/>
    </source>
</evidence>
<evidence type="ECO:0000256" key="9">
    <source>
        <dbReference type="ARBA" id="ARBA00022989"/>
    </source>
</evidence>
<dbReference type="PANTHER" id="PTHR46157:SF4">
    <property type="entry name" value="K(+) EFFLUX ANTIPORTER 3, CHLOROPLASTIC"/>
    <property type="match status" value="1"/>
</dbReference>
<feature type="transmembrane region" description="Helical" evidence="13">
    <location>
        <begin position="358"/>
        <end position="380"/>
    </location>
</feature>
<keyword evidence="7 13" id="KW-0812">Transmembrane</keyword>
<evidence type="ECO:0000256" key="8">
    <source>
        <dbReference type="ARBA" id="ARBA00022958"/>
    </source>
</evidence>
<dbReference type="AlphaFoldDB" id="A0A1M7J184"/>
<dbReference type="InterPro" id="IPR003148">
    <property type="entry name" value="RCK_N"/>
</dbReference>
<evidence type="ECO:0000256" key="13">
    <source>
        <dbReference type="SAM" id="Phobius"/>
    </source>
</evidence>
<dbReference type="FunFam" id="3.40.50.720:FF:000036">
    <property type="entry name" value="Glutathione-regulated potassium-efflux system protein KefB"/>
    <property type="match status" value="1"/>
</dbReference>
<reference evidence="16 17" key="1">
    <citation type="submission" date="2016-11" db="EMBL/GenBank/DDBJ databases">
        <authorList>
            <person name="Jaros S."/>
            <person name="Januszkiewicz K."/>
            <person name="Wedrychowicz H."/>
        </authorList>
    </citation>
    <scope>NUCLEOTIDE SEQUENCE [LARGE SCALE GENOMIC DNA]</scope>
    <source>
        <strain evidence="16 17">DSM 4740</strain>
    </source>
</reference>
<feature type="transmembrane region" description="Helical" evidence="13">
    <location>
        <begin position="54"/>
        <end position="73"/>
    </location>
</feature>
<dbReference type="Proteomes" id="UP000321726">
    <property type="component" value="Unassembled WGS sequence"/>
</dbReference>
<dbReference type="InterPro" id="IPR006153">
    <property type="entry name" value="Cation/H_exchanger_TM"/>
</dbReference>
<dbReference type="Proteomes" id="UP000184123">
    <property type="component" value="Unassembled WGS sequence"/>
</dbReference>
<evidence type="ECO:0000313" key="18">
    <source>
        <dbReference type="Proteomes" id="UP000321726"/>
    </source>
</evidence>
<dbReference type="Gene3D" id="3.40.50.720">
    <property type="entry name" value="NAD(P)-binding Rossmann-like Domain"/>
    <property type="match status" value="1"/>
</dbReference>
<dbReference type="STRING" id="44933.SAMN05660971_03062"/>
<feature type="transmembrane region" description="Helical" evidence="13">
    <location>
        <begin position="216"/>
        <end position="249"/>
    </location>
</feature>
<dbReference type="Pfam" id="PF00999">
    <property type="entry name" value="Na_H_Exchanger"/>
    <property type="match status" value="1"/>
</dbReference>
<organism evidence="16 17">
    <name type="scientific">Halomonas cupida</name>
    <dbReference type="NCBI Taxonomy" id="44933"/>
    <lineage>
        <taxon>Bacteria</taxon>
        <taxon>Pseudomonadati</taxon>
        <taxon>Pseudomonadota</taxon>
        <taxon>Gammaproteobacteria</taxon>
        <taxon>Oceanospirillales</taxon>
        <taxon>Halomonadaceae</taxon>
        <taxon>Halomonas</taxon>
    </lineage>
</organism>
<evidence type="ECO:0000313" key="15">
    <source>
        <dbReference type="EMBL" id="GEN24270.1"/>
    </source>
</evidence>
<feature type="transmembrane region" description="Helical" evidence="13">
    <location>
        <begin position="294"/>
        <end position="317"/>
    </location>
</feature>
<dbReference type="RefSeq" id="WP_073436082.1">
    <property type="nucleotide sequence ID" value="NZ_BJXU01000085.1"/>
</dbReference>
<evidence type="ECO:0000256" key="1">
    <source>
        <dbReference type="ARBA" id="ARBA00004127"/>
    </source>
</evidence>
<feature type="transmembrane region" description="Helical" evidence="13">
    <location>
        <begin position="182"/>
        <end position="204"/>
    </location>
</feature>
<keyword evidence="8" id="KW-0630">Potassium</keyword>
<sequence>MTSLLFLALIFLLAAVLIVPILKRLGLGEVLGYLVAGLVIGPSALGLVRDAEAVLHFAEIGIVFLLFIIGLELKPARLRLMRKAVFGFGSLQMLVTWLLLVLGCRWWLGLSIPATIVVSFCLALCSTPLVLHILGERRELNTRHGRLAFAMLLFQDIATIPLLAAIPFLADDALLAAGWEPLLDRILIATCALIGLIAGARYLLRPLFRLATGSREVFAGASLLVVIGAALLMHLAGLSMALGAFVAGIMLSDTEYRHTIEADIEPFRGLLLGLFFMAIGMTAKVELLFQSPALVLGLTAALLITKMVCMLIAGRLFRASWADSFNLAMLLPQGGEFGFVVLTAAGASALIDQATIELLVLVISLSMAATPVVFLTYVRWLQPLLSPTNSASSDREFDTPDNSSPRVIIVGFGRFGQIVGRVLQGLKIPYTVLDNDADRVVVVRRYGNDVYYGDATRPELLEAAGAGHAQLLVLAVSDIESSMRIIEQAQKHFPHLRIFARARNRHQAQLLKNAGIHYFQRELLPASLETSREVLVELGITRDKAQHAVDIFRPHDEQLMSRQLEASNNQKQLIQTVQEAYAELERVYAADEDIVAELERVMRSGHHQASDNQLG</sequence>
<evidence type="ECO:0000313" key="16">
    <source>
        <dbReference type="EMBL" id="SHM46662.1"/>
    </source>
</evidence>
<evidence type="ECO:0000256" key="4">
    <source>
        <dbReference type="ARBA" id="ARBA00022449"/>
    </source>
</evidence>
<keyword evidence="5" id="KW-1003">Cell membrane</keyword>
<dbReference type="InterPro" id="IPR036291">
    <property type="entry name" value="NAD(P)-bd_dom_sf"/>
</dbReference>
<feature type="transmembrane region" description="Helical" evidence="13">
    <location>
        <begin position="30"/>
        <end position="48"/>
    </location>
</feature>
<feature type="transmembrane region" description="Helical" evidence="13">
    <location>
        <begin position="114"/>
        <end position="135"/>
    </location>
</feature>
<dbReference type="Gene3D" id="1.20.1530.20">
    <property type="match status" value="1"/>
</dbReference>
<keyword evidence="3" id="KW-0813">Transport</keyword>
<dbReference type="Pfam" id="PF02254">
    <property type="entry name" value="TrkA_N"/>
    <property type="match status" value="1"/>
</dbReference>
<dbReference type="SUPFAM" id="SSF51735">
    <property type="entry name" value="NAD(P)-binding Rossmann-fold domains"/>
    <property type="match status" value="1"/>
</dbReference>
<keyword evidence="6" id="KW-0633">Potassium transport</keyword>